<sequence>MPLAPDAPLDSLVLDEPTRPKAPPIPGATEGQRRAGRHLAMIHAHHLRDLLGIGQLVELVAAGEAGAQHLPKALQDMELTENMALTGTLCGRECAVLTMHHDIEETSMFPHLDRVGDPGISAVVQRLKDEHEVVHALLLRLQGEAATLAEAPTETAMQAVRATYARLTEVVRSHFGYEETELQEALGVHGGL</sequence>
<evidence type="ECO:0000256" key="1">
    <source>
        <dbReference type="SAM" id="MobiDB-lite"/>
    </source>
</evidence>
<dbReference type="Pfam" id="PF01814">
    <property type="entry name" value="Hemerythrin"/>
    <property type="match status" value="1"/>
</dbReference>
<name>A0A1M6AH95_9RHOB</name>
<feature type="domain" description="Hemerythrin-like" evidence="2">
    <location>
        <begin position="69"/>
        <end position="185"/>
    </location>
</feature>
<evidence type="ECO:0000313" key="4">
    <source>
        <dbReference type="Proteomes" id="UP000184292"/>
    </source>
</evidence>
<evidence type="ECO:0000313" key="3">
    <source>
        <dbReference type="EMBL" id="SHI35802.1"/>
    </source>
</evidence>
<dbReference type="AlphaFoldDB" id="A0A1M6AH95"/>
<feature type="region of interest" description="Disordered" evidence="1">
    <location>
        <begin position="1"/>
        <end position="34"/>
    </location>
</feature>
<reference evidence="3 4" key="1">
    <citation type="submission" date="2016-11" db="EMBL/GenBank/DDBJ databases">
        <authorList>
            <person name="Jaros S."/>
            <person name="Januszkiewicz K."/>
            <person name="Wedrychowicz H."/>
        </authorList>
    </citation>
    <scope>NUCLEOTIDE SEQUENCE [LARGE SCALE GENOMIC DNA]</scope>
    <source>
        <strain evidence="3 4">DSM 100565</strain>
    </source>
</reference>
<evidence type="ECO:0000259" key="2">
    <source>
        <dbReference type="Pfam" id="PF01814"/>
    </source>
</evidence>
<dbReference type="EMBL" id="FQYO01000001">
    <property type="protein sequence ID" value="SHI35802.1"/>
    <property type="molecule type" value="Genomic_DNA"/>
</dbReference>
<gene>
    <name evidence="3" type="ORF">SAMN05444417_0431</name>
</gene>
<proteinExistence type="predicted"/>
<dbReference type="Gene3D" id="1.20.120.520">
    <property type="entry name" value="nmb1532 protein domain like"/>
    <property type="match status" value="1"/>
</dbReference>
<keyword evidence="4" id="KW-1185">Reference proteome</keyword>
<protein>
    <submittedName>
        <fullName evidence="3">Hemerythrin HHE cation binding domain-containing protein</fullName>
    </submittedName>
</protein>
<dbReference type="InterPro" id="IPR012312">
    <property type="entry name" value="Hemerythrin-like"/>
</dbReference>
<accession>A0A1M6AH95</accession>
<organism evidence="3 4">
    <name type="scientific">Wenxinia saemankumensis</name>
    <dbReference type="NCBI Taxonomy" id="1447782"/>
    <lineage>
        <taxon>Bacteria</taxon>
        <taxon>Pseudomonadati</taxon>
        <taxon>Pseudomonadota</taxon>
        <taxon>Alphaproteobacteria</taxon>
        <taxon>Rhodobacterales</taxon>
        <taxon>Roseobacteraceae</taxon>
        <taxon>Wenxinia</taxon>
    </lineage>
</organism>
<dbReference type="OrthoDB" id="9775082at2"/>
<dbReference type="RefSeq" id="WP_073326120.1">
    <property type="nucleotide sequence ID" value="NZ_FQYO01000001.1"/>
</dbReference>
<dbReference type="Proteomes" id="UP000184292">
    <property type="component" value="Unassembled WGS sequence"/>
</dbReference>
<dbReference type="STRING" id="1447782.SAMN05444417_0431"/>